<feature type="domain" description="SKP1 component dimerisation" evidence="5">
    <location>
        <begin position="137"/>
        <end position="183"/>
    </location>
</feature>
<comment type="similarity">
    <text evidence="2 4">Belongs to the SKP1 family.</text>
</comment>
<reference evidence="8" key="1">
    <citation type="journal article" date="2020" name="Nat. Commun.">
        <title>Genome sequence of the cluster root forming white lupin.</title>
        <authorList>
            <person name="Hufnagel B."/>
            <person name="Marques A."/>
            <person name="Soriano A."/>
            <person name="Marques L."/>
            <person name="Divol F."/>
            <person name="Doumas P."/>
            <person name="Sallet E."/>
            <person name="Mancinotti D."/>
            <person name="Carrere S."/>
            <person name="Marande W."/>
            <person name="Arribat S."/>
            <person name="Keller J."/>
            <person name="Huneau C."/>
            <person name="Blein T."/>
            <person name="Aime D."/>
            <person name="Laguerre M."/>
            <person name="Taylor J."/>
            <person name="Schubert V."/>
            <person name="Nelson M."/>
            <person name="Geu-Flores F."/>
            <person name="Crespi M."/>
            <person name="Gallardo-Guerrero K."/>
            <person name="Delaux P.-M."/>
            <person name="Salse J."/>
            <person name="Berges H."/>
            <person name="Guyot R."/>
            <person name="Gouzy J."/>
            <person name="Peret B."/>
        </authorList>
    </citation>
    <scope>NUCLEOTIDE SEQUENCE [LARGE SCALE GENOMIC DNA]</scope>
    <source>
        <strain evidence="8">cv. Amiga</strain>
    </source>
</reference>
<dbReference type="Pfam" id="PF01466">
    <property type="entry name" value="Skp1"/>
    <property type="match status" value="1"/>
</dbReference>
<dbReference type="InterPro" id="IPR001232">
    <property type="entry name" value="SKP1-like"/>
</dbReference>
<dbReference type="InterPro" id="IPR036296">
    <property type="entry name" value="SKP1-like_dim_sf"/>
</dbReference>
<comment type="pathway">
    <text evidence="1 4">Protein modification; protein ubiquitination.</text>
</comment>
<dbReference type="InterPro" id="IPR016897">
    <property type="entry name" value="SKP1"/>
</dbReference>
<dbReference type="SUPFAM" id="SSF54695">
    <property type="entry name" value="POZ domain"/>
    <property type="match status" value="1"/>
</dbReference>
<organism evidence="7 8">
    <name type="scientific">Lupinus albus</name>
    <name type="common">White lupine</name>
    <name type="synonym">Lupinus termis</name>
    <dbReference type="NCBI Taxonomy" id="3870"/>
    <lineage>
        <taxon>Eukaryota</taxon>
        <taxon>Viridiplantae</taxon>
        <taxon>Streptophyta</taxon>
        <taxon>Embryophyta</taxon>
        <taxon>Tracheophyta</taxon>
        <taxon>Spermatophyta</taxon>
        <taxon>Magnoliopsida</taxon>
        <taxon>eudicotyledons</taxon>
        <taxon>Gunneridae</taxon>
        <taxon>Pentapetalae</taxon>
        <taxon>rosids</taxon>
        <taxon>fabids</taxon>
        <taxon>Fabales</taxon>
        <taxon>Fabaceae</taxon>
        <taxon>Papilionoideae</taxon>
        <taxon>50 kb inversion clade</taxon>
        <taxon>genistoids sensu lato</taxon>
        <taxon>core genistoids</taxon>
        <taxon>Genisteae</taxon>
        <taxon>Lupinus</taxon>
    </lineage>
</organism>
<dbReference type="GO" id="GO:0009867">
    <property type="term" value="P:jasmonic acid mediated signaling pathway"/>
    <property type="evidence" value="ECO:0007669"/>
    <property type="project" value="UniProtKB-ARBA"/>
</dbReference>
<evidence type="ECO:0000313" key="8">
    <source>
        <dbReference type="Proteomes" id="UP000447434"/>
    </source>
</evidence>
<dbReference type="InterPro" id="IPR016072">
    <property type="entry name" value="Skp1_comp_dimer"/>
</dbReference>
<evidence type="ECO:0000256" key="2">
    <source>
        <dbReference type="ARBA" id="ARBA00009993"/>
    </source>
</evidence>
<gene>
    <name evidence="7" type="ORF">Lalb_Chr23g0277311</name>
</gene>
<keyword evidence="7" id="KW-0808">Transferase</keyword>
<name>A0A6A4NJP8_LUPAL</name>
<comment type="function">
    <text evidence="4">Involved in ubiquitination and subsequent proteasomal degradation of target proteins. Together with CUL1, RBX1 and a F-box protein, it forms a SCF E3 ubiquitin ligase complex. The functional specificity of this complex depends on the type of F-box protein. In the SCF complex, it serves as an adapter that links the F-box protein to CUL1.</text>
</comment>
<dbReference type="GO" id="GO:0016301">
    <property type="term" value="F:kinase activity"/>
    <property type="evidence" value="ECO:0007669"/>
    <property type="project" value="UniProtKB-KW"/>
</dbReference>
<evidence type="ECO:0000256" key="3">
    <source>
        <dbReference type="ARBA" id="ARBA00022786"/>
    </source>
</evidence>
<keyword evidence="3 4" id="KW-0833">Ubl conjugation pathway</keyword>
<dbReference type="InterPro" id="IPR011333">
    <property type="entry name" value="SKP1/BTB/POZ_sf"/>
</dbReference>
<sequence>MGSCLTHKGIYTPYAYYNLHFVSLNFPLAIKMAEKASHSSYSISLKTVDDKIFKVSPTIANQMQTVQSLIEASDSSTVISLPQVNAFHLSKIIEYLEGKSATAASAVVEFEAQFVKDLSLEELKELLIAVGYLKVNGLLVLLSKTVAKLIENKSVEFVRKFFGIVNDFTPSEEAKCREENAWAFDSVDED</sequence>
<keyword evidence="7" id="KW-0418">Kinase</keyword>
<evidence type="ECO:0000259" key="5">
    <source>
        <dbReference type="Pfam" id="PF01466"/>
    </source>
</evidence>
<dbReference type="GO" id="GO:0016567">
    <property type="term" value="P:protein ubiquitination"/>
    <property type="evidence" value="ECO:0007669"/>
    <property type="project" value="UniProtKB-UniRule"/>
</dbReference>
<dbReference type="SMART" id="SM00512">
    <property type="entry name" value="Skp1"/>
    <property type="match status" value="1"/>
</dbReference>
<dbReference type="OrthoDB" id="2342932at2759"/>
<dbReference type="UniPathway" id="UPA00143"/>
<dbReference type="PIRSF" id="PIRSF028729">
    <property type="entry name" value="E3_ubiquit_lig_SCF_Skp"/>
    <property type="match status" value="1"/>
</dbReference>
<evidence type="ECO:0000259" key="6">
    <source>
        <dbReference type="Pfam" id="PF03931"/>
    </source>
</evidence>
<keyword evidence="8" id="KW-1185">Reference proteome</keyword>
<dbReference type="PANTHER" id="PTHR11165">
    <property type="entry name" value="SKP1"/>
    <property type="match status" value="1"/>
</dbReference>
<dbReference type="GO" id="GO:0006511">
    <property type="term" value="P:ubiquitin-dependent protein catabolic process"/>
    <property type="evidence" value="ECO:0007669"/>
    <property type="project" value="InterPro"/>
</dbReference>
<evidence type="ECO:0000256" key="1">
    <source>
        <dbReference type="ARBA" id="ARBA00004906"/>
    </source>
</evidence>
<evidence type="ECO:0000256" key="4">
    <source>
        <dbReference type="PIRNR" id="PIRNR028729"/>
    </source>
</evidence>
<dbReference type="SUPFAM" id="SSF81382">
    <property type="entry name" value="Skp1 dimerisation domain-like"/>
    <property type="match status" value="1"/>
</dbReference>
<dbReference type="Proteomes" id="UP000447434">
    <property type="component" value="Chromosome 23"/>
</dbReference>
<comment type="subunit">
    <text evidence="4">Part of a SCF (SKP1-cullin-F-box) protein ligase complex.</text>
</comment>
<comment type="caution">
    <text evidence="7">The sequence shown here is derived from an EMBL/GenBank/DDBJ whole genome shotgun (WGS) entry which is preliminary data.</text>
</comment>
<accession>A0A6A4NJP8</accession>
<feature type="domain" description="SKP1 component POZ" evidence="6">
    <location>
        <begin position="42"/>
        <end position="97"/>
    </location>
</feature>
<dbReference type="InterPro" id="IPR016073">
    <property type="entry name" value="Skp1_comp_POZ"/>
</dbReference>
<proteinExistence type="inferred from homology"/>
<dbReference type="Gene3D" id="3.30.710.10">
    <property type="entry name" value="Potassium Channel Kv1.1, Chain A"/>
    <property type="match status" value="1"/>
</dbReference>
<dbReference type="AlphaFoldDB" id="A0A6A4NJP8"/>
<dbReference type="Pfam" id="PF03931">
    <property type="entry name" value="Skp1_POZ"/>
    <property type="match status" value="1"/>
</dbReference>
<protein>
    <recommendedName>
        <fullName evidence="4">SKP1-like protein</fullName>
    </recommendedName>
</protein>
<evidence type="ECO:0000313" key="7">
    <source>
        <dbReference type="EMBL" id="KAE9587754.1"/>
    </source>
</evidence>
<dbReference type="EMBL" id="WOCE01000023">
    <property type="protein sequence ID" value="KAE9587754.1"/>
    <property type="molecule type" value="Genomic_DNA"/>
</dbReference>